<keyword evidence="1" id="KW-0677">Repeat</keyword>
<name>A0A423WWH3_9PEZI</name>
<dbReference type="AlphaFoldDB" id="A0A423WWH3"/>
<reference evidence="4 5" key="1">
    <citation type="submission" date="2015-09" db="EMBL/GenBank/DDBJ databases">
        <title>Host preference determinants of Valsa canker pathogens revealed by comparative genomics.</title>
        <authorList>
            <person name="Yin Z."/>
            <person name="Huang L."/>
        </authorList>
    </citation>
    <scope>NUCLEOTIDE SEQUENCE [LARGE SCALE GENOMIC DNA]</scope>
    <source>
        <strain evidence="4 5">03-1</strain>
    </source>
</reference>
<keyword evidence="2" id="KW-0040">ANK repeat</keyword>
<evidence type="ECO:0000313" key="5">
    <source>
        <dbReference type="Proteomes" id="UP000283895"/>
    </source>
</evidence>
<dbReference type="PROSITE" id="PS50297">
    <property type="entry name" value="ANK_REP_REGION"/>
    <property type="match status" value="1"/>
</dbReference>
<evidence type="ECO:0000256" key="1">
    <source>
        <dbReference type="ARBA" id="ARBA00022737"/>
    </source>
</evidence>
<evidence type="ECO:0000259" key="3">
    <source>
        <dbReference type="Pfam" id="PF24883"/>
    </source>
</evidence>
<organism evidence="4 5">
    <name type="scientific">Cytospora schulzeri</name>
    <dbReference type="NCBI Taxonomy" id="448051"/>
    <lineage>
        <taxon>Eukaryota</taxon>
        <taxon>Fungi</taxon>
        <taxon>Dikarya</taxon>
        <taxon>Ascomycota</taxon>
        <taxon>Pezizomycotina</taxon>
        <taxon>Sordariomycetes</taxon>
        <taxon>Sordariomycetidae</taxon>
        <taxon>Diaporthales</taxon>
        <taxon>Cytosporaceae</taxon>
        <taxon>Cytospora</taxon>
    </lineage>
</organism>
<protein>
    <recommendedName>
        <fullName evidence="3">Nephrocystin 3-like N-terminal domain-containing protein</fullName>
    </recommendedName>
</protein>
<evidence type="ECO:0000313" key="4">
    <source>
        <dbReference type="EMBL" id="ROW07838.1"/>
    </source>
</evidence>
<dbReference type="SUPFAM" id="SSF48403">
    <property type="entry name" value="Ankyrin repeat"/>
    <property type="match status" value="1"/>
</dbReference>
<comment type="caution">
    <text evidence="4">The sequence shown here is derived from an EMBL/GenBank/DDBJ whole genome shotgun (WGS) entry which is preliminary data.</text>
</comment>
<evidence type="ECO:0000256" key="2">
    <source>
        <dbReference type="PROSITE-ProRule" id="PRU00023"/>
    </source>
</evidence>
<dbReference type="EMBL" id="LKEA01000007">
    <property type="protein sequence ID" value="ROW07838.1"/>
    <property type="molecule type" value="Genomic_DNA"/>
</dbReference>
<dbReference type="PANTHER" id="PTHR10039:SF16">
    <property type="entry name" value="GPI INOSITOL-DEACYLASE"/>
    <property type="match status" value="1"/>
</dbReference>
<keyword evidence="5" id="KW-1185">Reference proteome</keyword>
<proteinExistence type="predicted"/>
<dbReference type="Pfam" id="PF24883">
    <property type="entry name" value="NPHP3_N"/>
    <property type="match status" value="1"/>
</dbReference>
<accession>A0A423WWH3</accession>
<dbReference type="Gene3D" id="3.40.50.300">
    <property type="entry name" value="P-loop containing nucleotide triphosphate hydrolases"/>
    <property type="match status" value="1"/>
</dbReference>
<dbReference type="InterPro" id="IPR056884">
    <property type="entry name" value="NPHP3-like_N"/>
</dbReference>
<dbReference type="STRING" id="356882.A0A423WWH3"/>
<dbReference type="InterPro" id="IPR036770">
    <property type="entry name" value="Ankyrin_rpt-contain_sf"/>
</dbReference>
<dbReference type="InterPro" id="IPR002110">
    <property type="entry name" value="Ankyrin_rpt"/>
</dbReference>
<dbReference type="SUPFAM" id="SSF52540">
    <property type="entry name" value="P-loop containing nucleoside triphosphate hydrolases"/>
    <property type="match status" value="1"/>
</dbReference>
<dbReference type="OrthoDB" id="194358at2759"/>
<gene>
    <name evidence="4" type="ORF">VMCG_03357</name>
</gene>
<feature type="repeat" description="ANK" evidence="2">
    <location>
        <begin position="842"/>
        <end position="871"/>
    </location>
</feature>
<dbReference type="PROSITE" id="PS50088">
    <property type="entry name" value="ANK_REPEAT"/>
    <property type="match status" value="1"/>
</dbReference>
<dbReference type="Gene3D" id="1.25.40.20">
    <property type="entry name" value="Ankyrin repeat-containing domain"/>
    <property type="match status" value="1"/>
</dbReference>
<dbReference type="PANTHER" id="PTHR10039">
    <property type="entry name" value="AMELOGENIN"/>
    <property type="match status" value="1"/>
</dbReference>
<sequence>MADPLSIIASSIAVIQAADAIISLCKGYVESFRDAPSDISRVLLEVSALKDIFENLKFLDEHGNVGSSPMLLGILGQDGPVQGCQRCVTAIQVELVSHTTGATEEPKKHHDWLSEGPSRLALRLGKKGNKPVKQQQEAGRGLSGLKWPLKKGKVMKLLDEVKGYKDTITLAICSENMGDTKHMKKQVQEVHEQLSSSKIHEICDWLVATDPSTLYITSRDQYTEGTGNWVLRSIEWNNWINGDFRSLWIHGIPGAGKTVLAGYLIHEIQKICDKADDDRIATTYYYCYHGNNQDERVPMLKWVVSQLSRTSKSVAPPLLRAYEQGRQPSVEDLLNFLEGCLEQFTVVYLVIDALDESQQTKNLLQTIKDLVTEPRFNKIQLLTTSREYRDIERILKDISTELPMSNGLVEEDIRVHVTHKLRTEQRFEKWPMELFEEVEEALTKGAQGMFRWAVCQIDILRRKRSASTQDIHEALRTLPKTLDETYERIFSLIEPDDQDLVRHGLAWICFQSRLMDQNLVTPPILIESFYRAQKNKLCLEVHSRFTRDDLQDMFGCLLIFEPSKPMGLEHETVRLAHYTVREYLSSVSILESPAAVYALKYPSDDEFFLHLIFEIAKRSGRYWDLTTNQVFEDFISDIEAHCVYATVHAIVRYEIEICRSKNLTILVFDSLCSFLTPRWTHLGVAEDFSAPAQRFPVGYTNFNFDHSAKDQVGAACLVFLFYLSAYDLAEEILNVLRDRGALQRILGTTVSAEVYYNPDELHHLLWGLHILSTPLLDLIAQVGSLKGYELLLQKNHDAGAANRALVLSLGYHSHKKETGGRCRLQVALQAGADPNTRGVWATPLQIAVARRDLDGVQCLVEAGADVNGLGDDAAEMWGETILMGRFNFLHDLSPLYICKIPDAYLGLFPDFDDMGDEEEKGIGRGWYQAIEILSVEYGGDPVSTMVFRGLDASIGPQGLTSSVCDGITVQWGGEVVWLNALGVARLLDRIDNVPRDMVRSSIVEVAMWVPSLGMPGNPGGM</sequence>
<dbReference type="Proteomes" id="UP000283895">
    <property type="component" value="Unassembled WGS sequence"/>
</dbReference>
<dbReference type="InterPro" id="IPR027417">
    <property type="entry name" value="P-loop_NTPase"/>
</dbReference>
<feature type="domain" description="Nephrocystin 3-like N-terminal" evidence="3">
    <location>
        <begin position="225"/>
        <end position="386"/>
    </location>
</feature>